<accession>A0A8J3SAZ6</accession>
<comment type="caution">
    <text evidence="2">The sequence shown here is derived from an EMBL/GenBank/DDBJ whole genome shotgun (WGS) entry which is preliminary data.</text>
</comment>
<protein>
    <recommendedName>
        <fullName evidence="1">DUF7824 domain-containing protein</fullName>
    </recommendedName>
</protein>
<dbReference type="RefSeq" id="WP_068923970.1">
    <property type="nucleotide sequence ID" value="NZ_BMQP01000052.1"/>
</dbReference>
<feature type="domain" description="DUF7824" evidence="1">
    <location>
        <begin position="421"/>
        <end position="602"/>
    </location>
</feature>
<organism evidence="2 3">
    <name type="scientific">Planobispora rosea</name>
    <dbReference type="NCBI Taxonomy" id="35762"/>
    <lineage>
        <taxon>Bacteria</taxon>
        <taxon>Bacillati</taxon>
        <taxon>Actinomycetota</taxon>
        <taxon>Actinomycetes</taxon>
        <taxon>Streptosporangiales</taxon>
        <taxon>Streptosporangiaceae</taxon>
        <taxon>Planobispora</taxon>
    </lineage>
</organism>
<dbReference type="InterPro" id="IPR056726">
    <property type="entry name" value="DUF7824"/>
</dbReference>
<keyword evidence="3" id="KW-1185">Reference proteome</keyword>
<sequence length="865" mass="92804">MLERIKEGDAEGTAGLLEVAADADRYALAAPLRIYFWKAMARNAWWGRERPEHEQAPALRAALAVCLDDAREVARWLTKPELWLWTGHRRDADRLARLLRGRPAQWRSQVVSRLAEQAPWDDGDESRGRAMWWSAWYPAAALLEDPDIEPPGSETFVIGWMRAVAEAGHRVTGERLARDLLRVLLRLRGPSARLRPKAEVIQAWAAVMAGLADEDVIERRELAEGCAAAFFDGESWPFTDLFAALRPEPEDLPVRDLVRSLSVASGPAAGLAVVRLRRADDAGLLTDELFSDAVGALAFRPEKKCVRAAFSWIETAVRREPRRADDALAAVAAVFGIGPRDLQERAVRLALKLAGRAGEPGRQAVRAAADELPGDLRERLGTAFRLPGAPERTPPALPAFTAGTRPLAAVESVDELVGLVTAARGQMEIERLVGGLVTLVHRDREAVRAAVEPVLRGHWPSLFDGSAAYGFGGMDDPHLLAARAALAAVAPQVSGELRGRLPSYPARGPMPDVLTVLRLREAVVALESAAVPVLLATPTASTGHVDPDTLVARMERLEAAGTPPLAADFQQALVRLPREIDPAAAVRARRLSTSDGRALADWLARGGLADPDVGHRVERLPLYEGSPEIVTRILPAVWPREEDLPVLVRRLCMLNPAYAVSTASQMTEWWPAIMPSHREVITAWMLPRLPALAGSRGADLLPLVRLARGQGPAGVVSAAALAHGLGFRDDRARGTAVDALLIHAARGDLAGQELGRFLADLVTGEVIKLGPVVAALGDAVAAGAHAAVWEAVCGMLRGGILPRPQDRPRTGLAGLLAVGVTAAALTGARADIPELVETTARGGSSRLVQETRRLQGVIGSGDAAR</sequence>
<dbReference type="Proteomes" id="UP000655044">
    <property type="component" value="Unassembled WGS sequence"/>
</dbReference>
<evidence type="ECO:0000313" key="3">
    <source>
        <dbReference type="Proteomes" id="UP000655044"/>
    </source>
</evidence>
<dbReference type="OrthoDB" id="3245799at2"/>
<evidence type="ECO:0000313" key="2">
    <source>
        <dbReference type="EMBL" id="GIH88389.1"/>
    </source>
</evidence>
<evidence type="ECO:0000259" key="1">
    <source>
        <dbReference type="Pfam" id="PF25148"/>
    </source>
</evidence>
<proteinExistence type="predicted"/>
<dbReference type="Pfam" id="PF25148">
    <property type="entry name" value="DUF7824"/>
    <property type="match status" value="1"/>
</dbReference>
<name>A0A8J3SAZ6_PLARO</name>
<reference evidence="2" key="1">
    <citation type="submission" date="2021-01" db="EMBL/GenBank/DDBJ databases">
        <title>Whole genome shotgun sequence of Planobispora rosea NBRC 15558.</title>
        <authorList>
            <person name="Komaki H."/>
            <person name="Tamura T."/>
        </authorList>
    </citation>
    <scope>NUCLEOTIDE SEQUENCE</scope>
    <source>
        <strain evidence="2">NBRC 15558</strain>
    </source>
</reference>
<gene>
    <name evidence="2" type="ORF">Pro02_67970</name>
</gene>
<dbReference type="AlphaFoldDB" id="A0A8J3SAZ6"/>
<dbReference type="EMBL" id="BOOI01000079">
    <property type="protein sequence ID" value="GIH88389.1"/>
    <property type="molecule type" value="Genomic_DNA"/>
</dbReference>